<reference evidence="2 3" key="1">
    <citation type="submission" date="2018-02" db="EMBL/GenBank/DDBJ databases">
        <title>Complete genome sequence of Agrobacterium tumefaciens 1D1609.</title>
        <authorList>
            <person name="Cho S.-T."/>
            <person name="Haryono M."/>
            <person name="Chang H.-H."/>
            <person name="Santos M.N."/>
            <person name="Lai E.-M."/>
            <person name="Kuo C.-H."/>
        </authorList>
    </citation>
    <scope>NUCLEOTIDE SEQUENCE [LARGE SCALE GENOMIC DNA]</scope>
    <source>
        <strain evidence="2 3">1D1609</strain>
    </source>
</reference>
<accession>A0A2L2LEA9</accession>
<evidence type="ECO:0000313" key="2">
    <source>
        <dbReference type="EMBL" id="AVH42568.1"/>
    </source>
</evidence>
<evidence type="ECO:0000313" key="3">
    <source>
        <dbReference type="Proteomes" id="UP000237717"/>
    </source>
</evidence>
<name>A0A2L2LEA9_AGRTU</name>
<proteinExistence type="predicted"/>
<dbReference type="Proteomes" id="UP000237717">
    <property type="component" value="Chromosome I"/>
</dbReference>
<organism evidence="2 3">
    <name type="scientific">Agrobacterium tumefaciens</name>
    <dbReference type="NCBI Taxonomy" id="358"/>
    <lineage>
        <taxon>Bacteria</taxon>
        <taxon>Pseudomonadati</taxon>
        <taxon>Pseudomonadota</taxon>
        <taxon>Alphaproteobacteria</taxon>
        <taxon>Hyphomicrobiales</taxon>
        <taxon>Rhizobiaceae</taxon>
        <taxon>Rhizobium/Agrobacterium group</taxon>
        <taxon>Agrobacterium</taxon>
        <taxon>Agrobacterium tumefaciens complex</taxon>
    </lineage>
</organism>
<feature type="region of interest" description="Disordered" evidence="1">
    <location>
        <begin position="1"/>
        <end position="56"/>
    </location>
</feature>
<evidence type="ECO:0000256" key="1">
    <source>
        <dbReference type="SAM" id="MobiDB-lite"/>
    </source>
</evidence>
<dbReference type="AlphaFoldDB" id="A0A2L2LEA9"/>
<gene>
    <name evidence="2" type="ORF">At1D1609_25140</name>
</gene>
<dbReference type="EMBL" id="CP026924">
    <property type="protein sequence ID" value="AVH42568.1"/>
    <property type="molecule type" value="Genomic_DNA"/>
</dbReference>
<protein>
    <submittedName>
        <fullName evidence="2">Uncharacterized protein</fullName>
    </submittedName>
</protein>
<sequence length="82" mass="8718">MFENEAAKKHLADLPLEGEMPGRAEGGNSCSVSNEKTAPNNGGGTHLANQLPLPPHFPLATLKLPQDIGFLQSEIRSLLSGR</sequence>
<feature type="compositionally biased region" description="Basic and acidic residues" evidence="1">
    <location>
        <begin position="1"/>
        <end position="12"/>
    </location>
</feature>
<feature type="compositionally biased region" description="Polar residues" evidence="1">
    <location>
        <begin position="28"/>
        <end position="40"/>
    </location>
</feature>